<feature type="region of interest" description="Disordered" evidence="1">
    <location>
        <begin position="1"/>
        <end position="42"/>
    </location>
</feature>
<feature type="compositionally biased region" description="Basic and acidic residues" evidence="1">
    <location>
        <begin position="10"/>
        <end position="32"/>
    </location>
</feature>
<dbReference type="AlphaFoldDB" id="A0A0A9B184"/>
<dbReference type="EMBL" id="GBRH01240146">
    <property type="protein sequence ID" value="JAD57749.1"/>
    <property type="molecule type" value="Transcribed_RNA"/>
</dbReference>
<proteinExistence type="predicted"/>
<evidence type="ECO:0000256" key="1">
    <source>
        <dbReference type="SAM" id="MobiDB-lite"/>
    </source>
</evidence>
<reference evidence="2" key="1">
    <citation type="submission" date="2014-09" db="EMBL/GenBank/DDBJ databases">
        <authorList>
            <person name="Magalhaes I.L.F."/>
            <person name="Oliveira U."/>
            <person name="Santos F.R."/>
            <person name="Vidigal T.H.D.A."/>
            <person name="Brescovit A.D."/>
            <person name="Santos A.J."/>
        </authorList>
    </citation>
    <scope>NUCLEOTIDE SEQUENCE</scope>
    <source>
        <tissue evidence="2">Shoot tissue taken approximately 20 cm above the soil surface</tissue>
    </source>
</reference>
<name>A0A0A9B184_ARUDO</name>
<accession>A0A0A9B184</accession>
<sequence length="42" mass="4656">MLNSASNISVEEHDGFRTSDHEQKRTTGDQLKDAIGLVQHCS</sequence>
<organism evidence="2">
    <name type="scientific">Arundo donax</name>
    <name type="common">Giant reed</name>
    <name type="synonym">Donax arundinaceus</name>
    <dbReference type="NCBI Taxonomy" id="35708"/>
    <lineage>
        <taxon>Eukaryota</taxon>
        <taxon>Viridiplantae</taxon>
        <taxon>Streptophyta</taxon>
        <taxon>Embryophyta</taxon>
        <taxon>Tracheophyta</taxon>
        <taxon>Spermatophyta</taxon>
        <taxon>Magnoliopsida</taxon>
        <taxon>Liliopsida</taxon>
        <taxon>Poales</taxon>
        <taxon>Poaceae</taxon>
        <taxon>PACMAD clade</taxon>
        <taxon>Arundinoideae</taxon>
        <taxon>Arundineae</taxon>
        <taxon>Arundo</taxon>
    </lineage>
</organism>
<reference evidence="2" key="2">
    <citation type="journal article" date="2015" name="Data Brief">
        <title>Shoot transcriptome of the giant reed, Arundo donax.</title>
        <authorList>
            <person name="Barrero R.A."/>
            <person name="Guerrero F.D."/>
            <person name="Moolhuijzen P."/>
            <person name="Goolsby J.A."/>
            <person name="Tidwell J."/>
            <person name="Bellgard S.E."/>
            <person name="Bellgard M.I."/>
        </authorList>
    </citation>
    <scope>NUCLEOTIDE SEQUENCE</scope>
    <source>
        <tissue evidence="2">Shoot tissue taken approximately 20 cm above the soil surface</tissue>
    </source>
</reference>
<evidence type="ECO:0000313" key="2">
    <source>
        <dbReference type="EMBL" id="JAD57749.1"/>
    </source>
</evidence>
<protein>
    <submittedName>
        <fullName evidence="2">Uncharacterized protein</fullName>
    </submittedName>
</protein>